<evidence type="ECO:0000313" key="2">
    <source>
        <dbReference type="Proteomes" id="UP000887013"/>
    </source>
</evidence>
<keyword evidence="2" id="KW-1185">Reference proteome</keyword>
<evidence type="ECO:0000313" key="1">
    <source>
        <dbReference type="EMBL" id="GFT04231.1"/>
    </source>
</evidence>
<proteinExistence type="predicted"/>
<dbReference type="EMBL" id="BMAW01102429">
    <property type="protein sequence ID" value="GFT04231.1"/>
    <property type="molecule type" value="Genomic_DNA"/>
</dbReference>
<reference evidence="1" key="1">
    <citation type="submission" date="2020-08" db="EMBL/GenBank/DDBJ databases">
        <title>Multicomponent nature underlies the extraordinary mechanical properties of spider dragline silk.</title>
        <authorList>
            <person name="Kono N."/>
            <person name="Nakamura H."/>
            <person name="Mori M."/>
            <person name="Yoshida Y."/>
            <person name="Ohtoshi R."/>
            <person name="Malay A.D."/>
            <person name="Moran D.A.P."/>
            <person name="Tomita M."/>
            <person name="Numata K."/>
            <person name="Arakawa K."/>
        </authorList>
    </citation>
    <scope>NUCLEOTIDE SEQUENCE</scope>
</reference>
<organism evidence="1 2">
    <name type="scientific">Nephila pilipes</name>
    <name type="common">Giant wood spider</name>
    <name type="synonym">Nephila maculata</name>
    <dbReference type="NCBI Taxonomy" id="299642"/>
    <lineage>
        <taxon>Eukaryota</taxon>
        <taxon>Metazoa</taxon>
        <taxon>Ecdysozoa</taxon>
        <taxon>Arthropoda</taxon>
        <taxon>Chelicerata</taxon>
        <taxon>Arachnida</taxon>
        <taxon>Araneae</taxon>
        <taxon>Araneomorphae</taxon>
        <taxon>Entelegynae</taxon>
        <taxon>Araneoidea</taxon>
        <taxon>Nephilidae</taxon>
        <taxon>Nephila</taxon>
    </lineage>
</organism>
<accession>A0A8X6NBH7</accession>
<protein>
    <submittedName>
        <fullName evidence="1">Uncharacterized protein</fullName>
    </submittedName>
</protein>
<sequence length="78" mass="8834">MGDEAHQNQETLVNEILDCENTEQISLPTNSFDMSMIENLWDDIGISFALRHPPSRETKAAKTTLLEEWNLSSQTVVV</sequence>
<dbReference type="Proteomes" id="UP000887013">
    <property type="component" value="Unassembled WGS sequence"/>
</dbReference>
<name>A0A8X6NBH7_NEPPI</name>
<comment type="caution">
    <text evidence="1">The sequence shown here is derived from an EMBL/GenBank/DDBJ whole genome shotgun (WGS) entry which is preliminary data.</text>
</comment>
<gene>
    <name evidence="1" type="ORF">NPIL_64491</name>
</gene>
<dbReference type="AlphaFoldDB" id="A0A8X6NBH7"/>